<organism evidence="2">
    <name type="scientific">Grammatophora oceanica</name>
    <dbReference type="NCBI Taxonomy" id="210454"/>
    <lineage>
        <taxon>Eukaryota</taxon>
        <taxon>Sar</taxon>
        <taxon>Stramenopiles</taxon>
        <taxon>Ochrophyta</taxon>
        <taxon>Bacillariophyta</taxon>
        <taxon>Fragilariophyceae</taxon>
        <taxon>Fragilariophycidae</taxon>
        <taxon>Rhabdonematales</taxon>
        <taxon>Grammatophoraceae</taxon>
        <taxon>Grammatophora</taxon>
    </lineage>
</organism>
<accession>A0A7S1URW0</accession>
<dbReference type="InterPro" id="IPR000772">
    <property type="entry name" value="Ricin_B_lectin"/>
</dbReference>
<dbReference type="EMBL" id="HBGK01010209">
    <property type="protein sequence ID" value="CAD9276403.1"/>
    <property type="molecule type" value="Transcribed_RNA"/>
</dbReference>
<dbReference type="AlphaFoldDB" id="A0A7S1URW0"/>
<evidence type="ECO:0000313" key="2">
    <source>
        <dbReference type="EMBL" id="CAD9276403.1"/>
    </source>
</evidence>
<dbReference type="CDD" id="cd00161">
    <property type="entry name" value="beta-trefoil_Ricin-like"/>
    <property type="match status" value="1"/>
</dbReference>
<gene>
    <name evidence="2" type="ORF">GOCE00092_LOCUS5311</name>
</gene>
<protein>
    <recommendedName>
        <fullName evidence="1">Ricin B lectin domain-containing protein</fullName>
    </recommendedName>
</protein>
<dbReference type="Pfam" id="PF14200">
    <property type="entry name" value="RicinB_lectin_2"/>
    <property type="match status" value="1"/>
</dbReference>
<feature type="domain" description="Ricin B lectin" evidence="1">
    <location>
        <begin position="9"/>
        <end position="72"/>
    </location>
</feature>
<reference evidence="2" key="1">
    <citation type="submission" date="2021-01" db="EMBL/GenBank/DDBJ databases">
        <authorList>
            <person name="Corre E."/>
            <person name="Pelletier E."/>
            <person name="Niang G."/>
            <person name="Scheremetjew M."/>
            <person name="Finn R."/>
            <person name="Kale V."/>
            <person name="Holt S."/>
            <person name="Cochrane G."/>
            <person name="Meng A."/>
            <person name="Brown T."/>
            <person name="Cohen L."/>
        </authorList>
    </citation>
    <scope>NUCLEOTIDE SEQUENCE</scope>
    <source>
        <strain evidence="2">CCMP 410</strain>
    </source>
</reference>
<sequence>MFQRITFVPVGNDLYQMVFSEHSDLCIAIAGGNTSARADQLQCRNVMHFYWRVLQKPSGDYMFQNADTGLCLYPSVNVPNGIIQQGNCNNGNAANSWNIVVPRDP</sequence>
<dbReference type="PROSITE" id="PS50231">
    <property type="entry name" value="RICIN_B_LECTIN"/>
    <property type="match status" value="1"/>
</dbReference>
<name>A0A7S1URW0_9STRA</name>
<evidence type="ECO:0000259" key="1">
    <source>
        <dbReference type="Pfam" id="PF14200"/>
    </source>
</evidence>
<dbReference type="SUPFAM" id="SSF50370">
    <property type="entry name" value="Ricin B-like lectins"/>
    <property type="match status" value="1"/>
</dbReference>
<dbReference type="Gene3D" id="2.80.10.50">
    <property type="match status" value="1"/>
</dbReference>
<dbReference type="InterPro" id="IPR035992">
    <property type="entry name" value="Ricin_B-like_lectins"/>
</dbReference>
<proteinExistence type="predicted"/>